<dbReference type="Proteomes" id="UP000030742">
    <property type="component" value="Unassembled WGS sequence"/>
</dbReference>
<proteinExistence type="predicted"/>
<name>U4UD43_DENPD</name>
<gene>
    <name evidence="2" type="ORF">D910_09198</name>
</gene>
<dbReference type="OrthoDB" id="8251545at2759"/>
<protein>
    <submittedName>
        <fullName evidence="2">Uncharacterized protein</fullName>
    </submittedName>
</protein>
<feature type="compositionally biased region" description="Polar residues" evidence="1">
    <location>
        <begin position="1"/>
        <end position="19"/>
    </location>
</feature>
<dbReference type="InterPro" id="IPR031959">
    <property type="entry name" value="DUF4779"/>
</dbReference>
<evidence type="ECO:0000313" key="3">
    <source>
        <dbReference type="Proteomes" id="UP000030742"/>
    </source>
</evidence>
<dbReference type="EMBL" id="KB632306">
    <property type="protein sequence ID" value="ERL91874.1"/>
    <property type="molecule type" value="Genomic_DNA"/>
</dbReference>
<dbReference type="Pfam" id="PF16009">
    <property type="entry name" value="DUF4779"/>
    <property type="match status" value="1"/>
</dbReference>
<organism evidence="2 3">
    <name type="scientific">Dendroctonus ponderosae</name>
    <name type="common">Mountain pine beetle</name>
    <dbReference type="NCBI Taxonomy" id="77166"/>
    <lineage>
        <taxon>Eukaryota</taxon>
        <taxon>Metazoa</taxon>
        <taxon>Ecdysozoa</taxon>
        <taxon>Arthropoda</taxon>
        <taxon>Hexapoda</taxon>
        <taxon>Insecta</taxon>
        <taxon>Pterygota</taxon>
        <taxon>Neoptera</taxon>
        <taxon>Endopterygota</taxon>
        <taxon>Coleoptera</taxon>
        <taxon>Polyphaga</taxon>
        <taxon>Cucujiformia</taxon>
        <taxon>Curculionidae</taxon>
        <taxon>Scolytinae</taxon>
        <taxon>Dendroctonus</taxon>
    </lineage>
</organism>
<feature type="region of interest" description="Disordered" evidence="1">
    <location>
        <begin position="136"/>
        <end position="184"/>
    </location>
</feature>
<evidence type="ECO:0000313" key="2">
    <source>
        <dbReference type="EMBL" id="ERL91874.1"/>
    </source>
</evidence>
<feature type="region of interest" description="Disordered" evidence="1">
    <location>
        <begin position="1"/>
        <end position="49"/>
    </location>
</feature>
<evidence type="ECO:0000256" key="1">
    <source>
        <dbReference type="SAM" id="MobiDB-lite"/>
    </source>
</evidence>
<feature type="compositionally biased region" description="Basic and acidic residues" evidence="1">
    <location>
        <begin position="33"/>
        <end position="49"/>
    </location>
</feature>
<sequence>MQKILRSSCTVSKLAQKTASGEAGKKGYYGQHSSEKGELGHHDKENHKNIYAEAGGNKKSHHHDDGYYADGHKATHDENGYHFVDKGSYAKGHDTKGHHIVQRLNEFEKKKEFFDEDHDEAHKERHGSFDVGEAFKKGEVQHGGHTNKASTAEKYGSSAKSEKGAFNAEESGHDKSAGIDQNFKSAEEQAKKGIAVVFKEVGLSDKKVL</sequence>
<dbReference type="AlphaFoldDB" id="U4UD43"/>
<reference evidence="2 3" key="1">
    <citation type="journal article" date="2013" name="Genome Biol.">
        <title>Draft genome of the mountain pine beetle, Dendroctonus ponderosae Hopkins, a major forest pest.</title>
        <authorList>
            <person name="Keeling C.I."/>
            <person name="Yuen M.M."/>
            <person name="Liao N.Y."/>
            <person name="Docking T.R."/>
            <person name="Chan S.K."/>
            <person name="Taylor G.A."/>
            <person name="Palmquist D.L."/>
            <person name="Jackman S.D."/>
            <person name="Nguyen A."/>
            <person name="Li M."/>
            <person name="Henderson H."/>
            <person name="Janes J.K."/>
            <person name="Zhao Y."/>
            <person name="Pandoh P."/>
            <person name="Moore R."/>
            <person name="Sperling F.A."/>
            <person name="Huber D.P."/>
            <person name="Birol I."/>
            <person name="Jones S.J."/>
            <person name="Bohlmann J."/>
        </authorList>
    </citation>
    <scope>NUCLEOTIDE SEQUENCE</scope>
</reference>
<accession>U4UD43</accession>